<protein>
    <submittedName>
        <fullName evidence="1">Uncharacterized protein</fullName>
    </submittedName>
</protein>
<evidence type="ECO:0000313" key="1">
    <source>
        <dbReference type="EMBL" id="EFN58659.1"/>
    </source>
</evidence>
<evidence type="ECO:0000313" key="2">
    <source>
        <dbReference type="Proteomes" id="UP000008141"/>
    </source>
</evidence>
<dbReference type="Proteomes" id="UP000008141">
    <property type="component" value="Unassembled WGS sequence"/>
</dbReference>
<sequence length="169" mass="17862">MPGAQVAILNADNGVFLSWVDRSTLADITVSVTRPRINAQHLDDFNGHHALSILSGQANLVTRFNVAVRYIHDLTVAGSARLNVWMEGRGVDLNIDCHRTAPWANLFTVLSLGLGTRPFASGGRSDRGAHAGRGNTFWGLRPASGAPLPLPACEFGPLLNLSGATLGAG</sequence>
<organism evidence="2">
    <name type="scientific">Chlorella variabilis</name>
    <name type="common">Green alga</name>
    <dbReference type="NCBI Taxonomy" id="554065"/>
    <lineage>
        <taxon>Eukaryota</taxon>
        <taxon>Viridiplantae</taxon>
        <taxon>Chlorophyta</taxon>
        <taxon>core chlorophytes</taxon>
        <taxon>Trebouxiophyceae</taxon>
        <taxon>Chlorellales</taxon>
        <taxon>Chlorellaceae</taxon>
        <taxon>Chlorella clade</taxon>
        <taxon>Chlorella</taxon>
    </lineage>
</organism>
<name>E1Z6J2_CHLVA</name>
<gene>
    <name evidence="1" type="ORF">CHLNCDRAFT_140927</name>
</gene>
<dbReference type="InParanoid" id="E1Z6J2"/>
<dbReference type="RefSeq" id="XP_005850761.1">
    <property type="nucleotide sequence ID" value="XM_005850699.1"/>
</dbReference>
<accession>E1Z6J2</accession>
<dbReference type="GeneID" id="17358246"/>
<dbReference type="AlphaFoldDB" id="E1Z6J2"/>
<dbReference type="KEGG" id="cvr:CHLNCDRAFT_140927"/>
<dbReference type="eggNOG" id="ENOG502R8TM">
    <property type="taxonomic scope" value="Eukaryota"/>
</dbReference>
<proteinExistence type="predicted"/>
<reference evidence="1 2" key="1">
    <citation type="journal article" date="2010" name="Plant Cell">
        <title>The Chlorella variabilis NC64A genome reveals adaptation to photosymbiosis, coevolution with viruses, and cryptic sex.</title>
        <authorList>
            <person name="Blanc G."/>
            <person name="Duncan G."/>
            <person name="Agarkova I."/>
            <person name="Borodovsky M."/>
            <person name="Gurnon J."/>
            <person name="Kuo A."/>
            <person name="Lindquist E."/>
            <person name="Lucas S."/>
            <person name="Pangilinan J."/>
            <person name="Polle J."/>
            <person name="Salamov A."/>
            <person name="Terry A."/>
            <person name="Yamada T."/>
            <person name="Dunigan D.D."/>
            <person name="Grigoriev I.V."/>
            <person name="Claverie J.M."/>
            <person name="Van Etten J.L."/>
        </authorList>
    </citation>
    <scope>NUCLEOTIDE SEQUENCE [LARGE SCALE GENOMIC DNA]</scope>
    <source>
        <strain evidence="1 2">NC64A</strain>
    </source>
</reference>
<dbReference type="OrthoDB" id="509184at2759"/>
<dbReference type="EMBL" id="GL433837">
    <property type="protein sequence ID" value="EFN58659.1"/>
    <property type="molecule type" value="Genomic_DNA"/>
</dbReference>
<keyword evidence="2" id="KW-1185">Reference proteome</keyword>